<sequence length="753" mass="86449">MTEPGRPEVLISPSVQALSKLEFKSESPNIKMLLDEGEENKNGEKEYRARQYFQEGASSLEVLRTSVHKEQLTDAERTFMAGFEDMSLHRDGTFSEYKLDDAISLVADRASAMAYDLKTLAGLGYYDPEAHDSETDEVSFTYPGYCYTTKTRMVETQSGASVAPDGKTILSINIERVPTQVFLVGKDDQRKELSELLRGSVQPEMTARKDLVQMTRWLWNQTENLEDLVKYYYMGSSTHTAMNALCNAEGRKFLSGKEAETPRAELIKEGLRKTEGGVDYREGHEFGDAMSVAIQCFEIAALSENPKELEALLKRPGIKFLFGVEDGEIDDLFLKDKERKNPDETIRQVKDVLIKWIGKPWLWDEKIHSSKDDLEPAIYKEEVDIEGNKRSEDGVRGLFTQKGNILVESDWEAAEYVFRQVERFLGGGSESPVLVRNDARDARFIAWEKFRVTGMASELGGQLYHKVCVDGEERDIISHDLGGMTSCDRVKVYLPNVFRRVYRYIKPEIRNFGPDGSLDQYPDRLTVAYFKQWTGKNEHGAKRTFQELRWGYRKGKEKDLLTGKEIELPEEKAHRLGELPWGKLHPKAFNAAALGPYIAGRENVGLFTYIKRTNWDIKELKDDGFAKSMANWLGIAMNEQTVLDGKLRGIYNGDKDHDKDVKDEVKTEIREYKKKFVRAWWNGLRSLPQYREWLVDSYDKLDSYNNPITVGAIDRIKFRLGRVGILSQEDAKNLPKDPYYKDTAEWNKNRQYF</sequence>
<proteinExistence type="predicted"/>
<accession>A0A2M7X9Y8</accession>
<name>A0A2M7X9Y8_9BACT</name>
<evidence type="ECO:0000313" key="2">
    <source>
        <dbReference type="Proteomes" id="UP000230484"/>
    </source>
</evidence>
<dbReference type="AlphaFoldDB" id="A0A2M7X9Y8"/>
<dbReference type="Proteomes" id="UP000230484">
    <property type="component" value="Unassembled WGS sequence"/>
</dbReference>
<dbReference type="EMBL" id="PFWW01000012">
    <property type="protein sequence ID" value="PJA42986.1"/>
    <property type="molecule type" value="Genomic_DNA"/>
</dbReference>
<reference evidence="2" key="1">
    <citation type="submission" date="2017-09" db="EMBL/GenBank/DDBJ databases">
        <title>Depth-based differentiation of microbial function through sediment-hosted aquifers and enrichment of novel symbionts in the deep terrestrial subsurface.</title>
        <authorList>
            <person name="Probst A.J."/>
            <person name="Ladd B."/>
            <person name="Jarett J.K."/>
            <person name="Geller-Mcgrath D.E."/>
            <person name="Sieber C.M.K."/>
            <person name="Emerson J.B."/>
            <person name="Anantharaman K."/>
            <person name="Thomas B.C."/>
            <person name="Malmstrom R."/>
            <person name="Stieglmeier M."/>
            <person name="Klingl A."/>
            <person name="Woyke T."/>
            <person name="Ryan C.M."/>
            <person name="Banfield J.F."/>
        </authorList>
    </citation>
    <scope>NUCLEOTIDE SEQUENCE [LARGE SCALE GENOMIC DNA]</scope>
</reference>
<comment type="caution">
    <text evidence="1">The sequence shown here is derived from an EMBL/GenBank/DDBJ whole genome shotgun (WGS) entry which is preliminary data.</text>
</comment>
<evidence type="ECO:0000313" key="1">
    <source>
        <dbReference type="EMBL" id="PJA42986.1"/>
    </source>
</evidence>
<gene>
    <name evidence="1" type="ORF">CO176_00710</name>
</gene>
<protein>
    <submittedName>
        <fullName evidence="1">Uncharacterized protein</fullName>
    </submittedName>
</protein>
<organism evidence="1 2">
    <name type="scientific">Candidatus Woesebacteria bacterium CG_4_9_14_3_um_filter_39_10</name>
    <dbReference type="NCBI Taxonomy" id="1975056"/>
    <lineage>
        <taxon>Bacteria</taxon>
        <taxon>Candidatus Woeseibacteriota</taxon>
    </lineage>
</organism>